<evidence type="ECO:0000313" key="3">
    <source>
        <dbReference type="EMBL" id="MBB6645655.1"/>
    </source>
</evidence>
<feature type="domain" description="Transcription regulator TrmB N-terminal" evidence="2">
    <location>
        <begin position="22"/>
        <end position="91"/>
    </location>
</feature>
<gene>
    <name evidence="3" type="ORF">H5V44_04995</name>
</gene>
<evidence type="ECO:0000256" key="1">
    <source>
        <dbReference type="SAM" id="MobiDB-lite"/>
    </source>
</evidence>
<dbReference type="InterPro" id="IPR002831">
    <property type="entry name" value="Tscrpt_reg_TrmB_N"/>
</dbReference>
<organism evidence="3 4">
    <name type="scientific">Halobellus ruber</name>
    <dbReference type="NCBI Taxonomy" id="2761102"/>
    <lineage>
        <taxon>Archaea</taxon>
        <taxon>Methanobacteriati</taxon>
        <taxon>Methanobacteriota</taxon>
        <taxon>Stenosarchaea group</taxon>
        <taxon>Halobacteria</taxon>
        <taxon>Halobacteriales</taxon>
        <taxon>Haloferacaceae</taxon>
        <taxon>Halobellus</taxon>
    </lineage>
</organism>
<accession>A0A7J9SFB1</accession>
<name>A0A7J9SFB1_9EURY</name>
<dbReference type="InterPro" id="IPR036390">
    <property type="entry name" value="WH_DNA-bd_sf"/>
</dbReference>
<reference evidence="3 4" key="1">
    <citation type="submission" date="2020-08" db="EMBL/GenBank/DDBJ databases">
        <authorList>
            <person name="Seo M.-J."/>
        </authorList>
    </citation>
    <scope>NUCLEOTIDE SEQUENCE [LARGE SCALE GENOMIC DNA]</scope>
    <source>
        <strain evidence="3 4">MBLA0160</strain>
    </source>
</reference>
<protein>
    <submittedName>
        <fullName evidence="3">BlaI/MecI/CopY family transcriptional regulator</fullName>
    </submittedName>
</protein>
<dbReference type="Gene3D" id="1.10.10.10">
    <property type="entry name" value="Winged helix-like DNA-binding domain superfamily/Winged helix DNA-binding domain"/>
    <property type="match status" value="1"/>
</dbReference>
<dbReference type="SUPFAM" id="SSF46785">
    <property type="entry name" value="Winged helix' DNA-binding domain"/>
    <property type="match status" value="1"/>
</dbReference>
<evidence type="ECO:0000259" key="2">
    <source>
        <dbReference type="Pfam" id="PF01978"/>
    </source>
</evidence>
<dbReference type="Pfam" id="PF01978">
    <property type="entry name" value="TrmB"/>
    <property type="match status" value="1"/>
</dbReference>
<dbReference type="InterPro" id="IPR011991">
    <property type="entry name" value="ArsR-like_HTH"/>
</dbReference>
<evidence type="ECO:0000313" key="4">
    <source>
        <dbReference type="Proteomes" id="UP000546257"/>
    </source>
</evidence>
<dbReference type="Proteomes" id="UP000546257">
    <property type="component" value="Unassembled WGS sequence"/>
</dbReference>
<dbReference type="InterPro" id="IPR036388">
    <property type="entry name" value="WH-like_DNA-bd_sf"/>
</dbReference>
<dbReference type="EMBL" id="JACKXD010000002">
    <property type="protein sequence ID" value="MBB6645655.1"/>
    <property type="molecule type" value="Genomic_DNA"/>
</dbReference>
<comment type="caution">
    <text evidence="3">The sequence shown here is derived from an EMBL/GenBank/DDBJ whole genome shotgun (WGS) entry which is preliminary data.</text>
</comment>
<dbReference type="AlphaFoldDB" id="A0A7J9SFB1"/>
<dbReference type="RefSeq" id="WP_185192043.1">
    <property type="nucleotide sequence ID" value="NZ_JACKXD010000002.1"/>
</dbReference>
<feature type="region of interest" description="Disordered" evidence="1">
    <location>
        <begin position="123"/>
        <end position="145"/>
    </location>
</feature>
<proteinExistence type="predicted"/>
<keyword evidence="4" id="KW-1185">Reference proteome</keyword>
<dbReference type="CDD" id="cd00090">
    <property type="entry name" value="HTH_ARSR"/>
    <property type="match status" value="1"/>
</dbReference>
<sequence>MPDAMAELLQEEMQCENLLDCFHGLSDLDKEVFRLLVEADEPITVDEVAAEIDRERTTAYRSVRRLQEADIVEREQVSQEGGSYYHVFSPRDADEIADAMQRTLNDFYAKMGQLIGEFREKYTTVDEQGGDTDASAAPVDMQQSR</sequence>